<feature type="transmembrane region" description="Helical" evidence="1">
    <location>
        <begin position="65"/>
        <end position="89"/>
    </location>
</feature>
<evidence type="ECO:0000256" key="1">
    <source>
        <dbReference type="SAM" id="Phobius"/>
    </source>
</evidence>
<keyword evidence="1" id="KW-0812">Transmembrane</keyword>
<reference evidence="3" key="1">
    <citation type="submission" date="2020-06" db="EMBL/GenBank/DDBJ databases">
        <title>Draft genome sequences of strains closely related to Aspergillus parafelis and Aspergillus hiratsukae.</title>
        <authorList>
            <person name="Dos Santos R.A.C."/>
            <person name="Rivero-Menendez O."/>
            <person name="Steenwyk J.L."/>
            <person name="Mead M.E."/>
            <person name="Goldman G.H."/>
            <person name="Alastruey-Izquierdo A."/>
            <person name="Rokas A."/>
        </authorList>
    </citation>
    <scope>NUCLEOTIDE SEQUENCE</scope>
    <source>
        <strain evidence="3">CNM-CM5623</strain>
        <strain evidence="4">CNM-CM7691</strain>
    </source>
</reference>
<dbReference type="Proteomes" id="UP000654922">
    <property type="component" value="Unassembled WGS sequence"/>
</dbReference>
<dbReference type="EMBL" id="JACBAE010001226">
    <property type="protein sequence ID" value="KAF7170023.1"/>
    <property type="molecule type" value="Genomic_DNA"/>
</dbReference>
<feature type="chain" id="PRO_5036266875" evidence="2">
    <location>
        <begin position="30"/>
        <end position="110"/>
    </location>
</feature>
<dbReference type="EMBL" id="JACBAG010001752">
    <property type="protein sequence ID" value="KAF7182969.1"/>
    <property type="molecule type" value="Genomic_DNA"/>
</dbReference>
<evidence type="ECO:0000313" key="3">
    <source>
        <dbReference type="EMBL" id="KAF7170023.1"/>
    </source>
</evidence>
<proteinExistence type="predicted"/>
<dbReference type="Proteomes" id="UP000641853">
    <property type="component" value="Unassembled WGS sequence"/>
</dbReference>
<feature type="signal peptide" evidence="2">
    <location>
        <begin position="1"/>
        <end position="29"/>
    </location>
</feature>
<protein>
    <submittedName>
        <fullName evidence="3">Uncharacterized protein</fullName>
    </submittedName>
</protein>
<comment type="caution">
    <text evidence="3">The sequence shown here is derived from an EMBL/GenBank/DDBJ whole genome shotgun (WGS) entry which is preliminary data.</text>
</comment>
<gene>
    <name evidence="3" type="ORF">CNMCM5623_002601</name>
    <name evidence="4" type="ORF">CNMCM7691_002713</name>
</gene>
<keyword evidence="1" id="KW-0472">Membrane</keyword>
<keyword evidence="5" id="KW-1185">Reference proteome</keyword>
<evidence type="ECO:0000256" key="2">
    <source>
        <dbReference type="SAM" id="SignalP"/>
    </source>
</evidence>
<keyword evidence="1" id="KW-1133">Transmembrane helix</keyword>
<evidence type="ECO:0000313" key="5">
    <source>
        <dbReference type="Proteomes" id="UP000641853"/>
    </source>
</evidence>
<dbReference type="AlphaFoldDB" id="A0A8H6UWT9"/>
<evidence type="ECO:0000313" key="6">
    <source>
        <dbReference type="Proteomes" id="UP000654922"/>
    </source>
</evidence>
<sequence>MHMVPRRIFHPSFLSRIFFLLHPLRRISGFEGLVDLHLHIYIPILETSIYIHSSGEKTSKMVQKNITIAIIIIILFIILALAGFGIYAMQNHVSFFSKKRAVDEEGAEEG</sequence>
<keyword evidence="2" id="KW-0732">Signal</keyword>
<evidence type="ECO:0000313" key="4">
    <source>
        <dbReference type="EMBL" id="KAF7182969.1"/>
    </source>
</evidence>
<accession>A0A8H6UWT9</accession>
<name>A0A8H6UWT9_9EURO</name>
<organism evidence="3 6">
    <name type="scientific">Aspergillus felis</name>
    <dbReference type="NCBI Taxonomy" id="1287682"/>
    <lineage>
        <taxon>Eukaryota</taxon>
        <taxon>Fungi</taxon>
        <taxon>Dikarya</taxon>
        <taxon>Ascomycota</taxon>
        <taxon>Pezizomycotina</taxon>
        <taxon>Eurotiomycetes</taxon>
        <taxon>Eurotiomycetidae</taxon>
        <taxon>Eurotiales</taxon>
        <taxon>Aspergillaceae</taxon>
        <taxon>Aspergillus</taxon>
        <taxon>Aspergillus subgen. Fumigati</taxon>
    </lineage>
</organism>